<proteinExistence type="inferred from homology"/>
<dbReference type="Proteomes" id="UP000199501">
    <property type="component" value="Unassembled WGS sequence"/>
</dbReference>
<evidence type="ECO:0000256" key="2">
    <source>
        <dbReference type="ARBA" id="ARBA00006411"/>
    </source>
</evidence>
<evidence type="ECO:0000256" key="1">
    <source>
        <dbReference type="ARBA" id="ARBA00004496"/>
    </source>
</evidence>
<dbReference type="Pfam" id="PF14011">
    <property type="entry name" value="ESX-1_EspG"/>
    <property type="match status" value="1"/>
</dbReference>
<dbReference type="OrthoDB" id="3680115at2"/>
<keyword evidence="4" id="KW-0143">Chaperone</keyword>
<protein>
    <submittedName>
        <fullName evidence="5">EspG family protein</fullName>
    </submittedName>
</protein>
<comment type="similarity">
    <text evidence="2">Belongs to the EspG family.</text>
</comment>
<name>A0A1G6R4L7_9PSEU</name>
<comment type="subcellular location">
    <subcellularLocation>
        <location evidence="1">Cytoplasm</location>
    </subcellularLocation>
</comment>
<organism evidence="5 6">
    <name type="scientific">Actinokineospora iranica</name>
    <dbReference type="NCBI Taxonomy" id="1271860"/>
    <lineage>
        <taxon>Bacteria</taxon>
        <taxon>Bacillati</taxon>
        <taxon>Actinomycetota</taxon>
        <taxon>Actinomycetes</taxon>
        <taxon>Pseudonocardiales</taxon>
        <taxon>Pseudonocardiaceae</taxon>
        <taxon>Actinokineospora</taxon>
    </lineage>
</organism>
<evidence type="ECO:0000256" key="3">
    <source>
        <dbReference type="ARBA" id="ARBA00022490"/>
    </source>
</evidence>
<gene>
    <name evidence="5" type="ORF">SAMN05216174_106140</name>
</gene>
<evidence type="ECO:0000313" key="5">
    <source>
        <dbReference type="EMBL" id="SDC99478.1"/>
    </source>
</evidence>
<accession>A0A1G6R4L7</accession>
<dbReference type="InterPro" id="IPR025734">
    <property type="entry name" value="EspG"/>
</dbReference>
<keyword evidence="3" id="KW-0963">Cytoplasm</keyword>
<reference evidence="6" key="1">
    <citation type="submission" date="2016-10" db="EMBL/GenBank/DDBJ databases">
        <authorList>
            <person name="Varghese N."/>
            <person name="Submissions S."/>
        </authorList>
    </citation>
    <scope>NUCLEOTIDE SEQUENCE [LARGE SCALE GENOMIC DNA]</scope>
    <source>
        <strain evidence="6">IBRC-M 10403</strain>
    </source>
</reference>
<dbReference type="EMBL" id="FMZZ01000006">
    <property type="protein sequence ID" value="SDC99478.1"/>
    <property type="molecule type" value="Genomic_DNA"/>
</dbReference>
<evidence type="ECO:0000256" key="4">
    <source>
        <dbReference type="ARBA" id="ARBA00023186"/>
    </source>
</evidence>
<sequence>MTEMPSGLGADPGYRDAAGAWLHPAEVDLLCAFAEVAPPFPLRVHAYGGTLDERRAHFQRARAELAGRGLADHRGPRGVAADFVHLLREGVGSVDVMVAGRERARAALVLAQRDEALLVSQDTRGPVRLLALSVRDAVERLVGMVPDLSAAMAAPFSLPRRAVEGAHRDILGATHRLTADEMDRVLRAHGLDEQTARRMVTHLQPVLGNGQAGVAVRRGYAGEWTRSGPEVRWLDTARGRFSLGADAGDWMSVNPLTRDDLRGHLRALARELWL</sequence>
<evidence type="ECO:0000313" key="6">
    <source>
        <dbReference type="Proteomes" id="UP000199501"/>
    </source>
</evidence>
<dbReference type="STRING" id="1271860.SAMN05216174_106140"/>
<dbReference type="AlphaFoldDB" id="A0A1G6R4L7"/>
<keyword evidence="6" id="KW-1185">Reference proteome</keyword>